<evidence type="ECO:0000256" key="10">
    <source>
        <dbReference type="RuleBase" id="RU363035"/>
    </source>
</evidence>
<evidence type="ECO:0000256" key="4">
    <source>
        <dbReference type="ARBA" id="ARBA00022741"/>
    </source>
</evidence>
<proteinExistence type="inferred from homology"/>
<evidence type="ECO:0000259" key="11">
    <source>
        <dbReference type="Pfam" id="PF00133"/>
    </source>
</evidence>
<dbReference type="GO" id="GO:0048608">
    <property type="term" value="P:reproductive structure development"/>
    <property type="evidence" value="ECO:0007669"/>
    <property type="project" value="UniProtKB-ARBA"/>
</dbReference>
<keyword evidence="3 10" id="KW-0436">Ligase</keyword>
<feature type="domain" description="Aminoacyl-tRNA synthetase class Ia" evidence="11">
    <location>
        <begin position="26"/>
        <end position="400"/>
    </location>
</feature>
<dbReference type="GO" id="GO:0004832">
    <property type="term" value="F:valine-tRNA ligase activity"/>
    <property type="evidence" value="ECO:0007669"/>
    <property type="project" value="UniProtKB-EC"/>
</dbReference>
<feature type="non-terminal residue" evidence="12">
    <location>
        <position position="401"/>
    </location>
</feature>
<dbReference type="GO" id="GO:0006438">
    <property type="term" value="P:valyl-tRNA aminoacylation"/>
    <property type="evidence" value="ECO:0007669"/>
    <property type="project" value="InterPro"/>
</dbReference>
<dbReference type="AlphaFoldDB" id="S8DKN7"/>
<dbReference type="SUPFAM" id="SSF50677">
    <property type="entry name" value="ValRS/IleRS/LeuRS editing domain"/>
    <property type="match status" value="1"/>
</dbReference>
<dbReference type="GO" id="GO:0005524">
    <property type="term" value="F:ATP binding"/>
    <property type="evidence" value="ECO:0007669"/>
    <property type="project" value="UniProtKB-KW"/>
</dbReference>
<evidence type="ECO:0000256" key="3">
    <source>
        <dbReference type="ARBA" id="ARBA00022598"/>
    </source>
</evidence>
<evidence type="ECO:0000256" key="8">
    <source>
        <dbReference type="ARBA" id="ARBA00029936"/>
    </source>
</evidence>
<evidence type="ECO:0000313" key="13">
    <source>
        <dbReference type="Proteomes" id="UP000015453"/>
    </source>
</evidence>
<dbReference type="GO" id="GO:0005829">
    <property type="term" value="C:cytosol"/>
    <property type="evidence" value="ECO:0007669"/>
    <property type="project" value="TreeGrafter"/>
</dbReference>
<evidence type="ECO:0000256" key="1">
    <source>
        <dbReference type="ARBA" id="ARBA00005594"/>
    </source>
</evidence>
<reference evidence="12 13" key="1">
    <citation type="journal article" date="2013" name="BMC Genomics">
        <title>The miniature genome of a carnivorous plant Genlisea aurea contains a low number of genes and short non-coding sequences.</title>
        <authorList>
            <person name="Leushkin E.V."/>
            <person name="Sutormin R.A."/>
            <person name="Nabieva E.R."/>
            <person name="Penin A.A."/>
            <person name="Kondrashov A.S."/>
            <person name="Logacheva M.D."/>
        </authorList>
    </citation>
    <scope>NUCLEOTIDE SEQUENCE [LARGE SCALE GENOMIC DNA]</scope>
</reference>
<keyword evidence="13" id="KW-1185">Reference proteome</keyword>
<feature type="non-terminal residue" evidence="12">
    <location>
        <position position="1"/>
    </location>
</feature>
<organism evidence="12 13">
    <name type="scientific">Genlisea aurea</name>
    <dbReference type="NCBI Taxonomy" id="192259"/>
    <lineage>
        <taxon>Eukaryota</taxon>
        <taxon>Viridiplantae</taxon>
        <taxon>Streptophyta</taxon>
        <taxon>Embryophyta</taxon>
        <taxon>Tracheophyta</taxon>
        <taxon>Spermatophyta</taxon>
        <taxon>Magnoliopsida</taxon>
        <taxon>eudicotyledons</taxon>
        <taxon>Gunneridae</taxon>
        <taxon>Pentapetalae</taxon>
        <taxon>asterids</taxon>
        <taxon>lamiids</taxon>
        <taxon>Lamiales</taxon>
        <taxon>Lentibulariaceae</taxon>
        <taxon>Genlisea</taxon>
    </lineage>
</organism>
<dbReference type="InterPro" id="IPR002303">
    <property type="entry name" value="Valyl-tRNA_ligase"/>
</dbReference>
<dbReference type="PANTHER" id="PTHR11946:SF93">
    <property type="entry name" value="VALINE--TRNA LIGASE, CHLOROPLASTIC_MITOCHONDRIAL 2"/>
    <property type="match status" value="1"/>
</dbReference>
<evidence type="ECO:0000256" key="9">
    <source>
        <dbReference type="ARBA" id="ARBA00047552"/>
    </source>
</evidence>
<comment type="caution">
    <text evidence="12">The sequence shown here is derived from an EMBL/GenBank/DDBJ whole genome shotgun (WGS) entry which is preliminary data.</text>
</comment>
<dbReference type="InterPro" id="IPR014729">
    <property type="entry name" value="Rossmann-like_a/b/a_fold"/>
</dbReference>
<keyword evidence="5 10" id="KW-0067">ATP-binding</keyword>
<dbReference type="PANTHER" id="PTHR11946">
    <property type="entry name" value="VALYL-TRNA SYNTHETASES"/>
    <property type="match status" value="1"/>
</dbReference>
<dbReference type="Gene3D" id="3.90.740.10">
    <property type="entry name" value="Valyl/Leucyl/Isoleucyl-tRNA synthetase, editing domain"/>
    <property type="match status" value="1"/>
</dbReference>
<dbReference type="GO" id="GO:0002161">
    <property type="term" value="F:aminoacyl-tRNA deacylase activity"/>
    <property type="evidence" value="ECO:0007669"/>
    <property type="project" value="InterPro"/>
</dbReference>
<dbReference type="InterPro" id="IPR002300">
    <property type="entry name" value="aa-tRNA-synth_Ia"/>
</dbReference>
<gene>
    <name evidence="12" type="ORF">M569_11392</name>
</gene>
<evidence type="ECO:0000256" key="7">
    <source>
        <dbReference type="ARBA" id="ARBA00023146"/>
    </source>
</evidence>
<keyword evidence="4 10" id="KW-0547">Nucleotide-binding</keyword>
<evidence type="ECO:0000256" key="2">
    <source>
        <dbReference type="ARBA" id="ARBA00013169"/>
    </source>
</evidence>
<comment type="similarity">
    <text evidence="1 10">Belongs to the class-I aminoacyl-tRNA synthetase family.</text>
</comment>
<protein>
    <recommendedName>
        <fullName evidence="2">valine--tRNA ligase</fullName>
        <ecNumber evidence="2">6.1.1.9</ecNumber>
    </recommendedName>
    <alternativeName>
        <fullName evidence="8">Valyl-tRNA synthetase</fullName>
    </alternativeName>
</protein>
<sequence length="401" mass="45610">PGMADGEVFTSPESEKNFNFTSEERIYKWWESQGYFRPCFERGNQPFVISMPPPNVTGSLHMGHAMFVTLEDIIVRYNRMKGCPTLWLPGTDHAGIATQLVVERMLAAEGIKRSDLSREEFLKRVWEWKEKYGGTITYQMKMLGASCDWTRERFTLDAQLSRAVIEAFIRLHDKGLIYQGSYMVNWSPNLQTAVSDLEVEYSEEPGFLYHIKYRVAGGSRSDFLTIATTRPETLFGDTAIAVNPSDERYAKYIGKMAIVPMTFGRHVPIISDKCVDKDFGTGVLKISPGHDHNDYLLARKLGLPILNIMNKDGTLNDVAGIYCGLDRFDARQKLWLELESTGLAVKKEPYTLRVPRSQRGGEIIEPLVSKQWFVTMEPLAEKALKAVEKGELTIIPERFEK</sequence>
<dbReference type="OrthoDB" id="629407at2759"/>
<keyword evidence="6 10" id="KW-0648">Protein biosynthesis</keyword>
<dbReference type="EC" id="6.1.1.9" evidence="2"/>
<dbReference type="PRINTS" id="PR00986">
    <property type="entry name" value="TRNASYNTHVAL"/>
</dbReference>
<evidence type="ECO:0000256" key="5">
    <source>
        <dbReference type="ARBA" id="ARBA00022840"/>
    </source>
</evidence>
<dbReference type="GO" id="GO:0009791">
    <property type="term" value="P:post-embryonic development"/>
    <property type="evidence" value="ECO:0007669"/>
    <property type="project" value="UniProtKB-ARBA"/>
</dbReference>
<dbReference type="EMBL" id="AUSU01005520">
    <property type="protein sequence ID" value="EPS63393.1"/>
    <property type="molecule type" value="Genomic_DNA"/>
</dbReference>
<dbReference type="Proteomes" id="UP000015453">
    <property type="component" value="Unassembled WGS sequence"/>
</dbReference>
<dbReference type="PROSITE" id="PS00178">
    <property type="entry name" value="AA_TRNA_LIGASE_I"/>
    <property type="match status" value="1"/>
</dbReference>
<evidence type="ECO:0000313" key="12">
    <source>
        <dbReference type="EMBL" id="EPS63393.1"/>
    </source>
</evidence>
<keyword evidence="7 10" id="KW-0030">Aminoacyl-tRNA synthetase</keyword>
<dbReference type="FunFam" id="3.40.50.620:FF:000020">
    <property type="entry name" value="Valine--tRNA ligase, mitochondrial"/>
    <property type="match status" value="1"/>
</dbReference>
<dbReference type="SUPFAM" id="SSF52374">
    <property type="entry name" value="Nucleotidylyl transferase"/>
    <property type="match status" value="1"/>
</dbReference>
<dbReference type="InterPro" id="IPR001412">
    <property type="entry name" value="aa-tRNA-synth_I_CS"/>
</dbReference>
<comment type="catalytic activity">
    <reaction evidence="9">
        <text>tRNA(Val) + L-valine + ATP = L-valyl-tRNA(Val) + AMP + diphosphate</text>
        <dbReference type="Rhea" id="RHEA:10704"/>
        <dbReference type="Rhea" id="RHEA-COMP:9672"/>
        <dbReference type="Rhea" id="RHEA-COMP:9708"/>
        <dbReference type="ChEBI" id="CHEBI:30616"/>
        <dbReference type="ChEBI" id="CHEBI:33019"/>
        <dbReference type="ChEBI" id="CHEBI:57762"/>
        <dbReference type="ChEBI" id="CHEBI:78442"/>
        <dbReference type="ChEBI" id="CHEBI:78537"/>
        <dbReference type="ChEBI" id="CHEBI:456215"/>
        <dbReference type="EC" id="6.1.1.9"/>
    </reaction>
</comment>
<dbReference type="Pfam" id="PF00133">
    <property type="entry name" value="tRNA-synt_1"/>
    <property type="match status" value="1"/>
</dbReference>
<name>S8DKN7_9LAMI</name>
<dbReference type="Gene3D" id="3.40.50.620">
    <property type="entry name" value="HUPs"/>
    <property type="match status" value="1"/>
</dbReference>
<accession>S8DKN7</accession>
<dbReference type="InterPro" id="IPR009008">
    <property type="entry name" value="Val/Leu/Ile-tRNA-synth_edit"/>
</dbReference>
<evidence type="ECO:0000256" key="6">
    <source>
        <dbReference type="ARBA" id="ARBA00022917"/>
    </source>
</evidence>